<dbReference type="AlphaFoldDB" id="A0A438M3S3"/>
<evidence type="ECO:0000313" key="2">
    <source>
        <dbReference type="EMBL" id="RVX40291.1"/>
    </source>
</evidence>
<dbReference type="InterPro" id="IPR036390">
    <property type="entry name" value="WH_DNA-bd_sf"/>
</dbReference>
<dbReference type="InterPro" id="IPR000835">
    <property type="entry name" value="HTH_MarR-typ"/>
</dbReference>
<dbReference type="EMBL" id="SAUN01000001">
    <property type="protein sequence ID" value="RVX40291.1"/>
    <property type="molecule type" value="Genomic_DNA"/>
</dbReference>
<feature type="domain" description="HTH marR-type" evidence="1">
    <location>
        <begin position="1"/>
        <end position="142"/>
    </location>
</feature>
<keyword evidence="3" id="KW-1185">Reference proteome</keyword>
<dbReference type="Pfam" id="PF01047">
    <property type="entry name" value="MarR"/>
    <property type="match status" value="1"/>
</dbReference>
<dbReference type="Gene3D" id="1.10.10.10">
    <property type="entry name" value="Winged helix-like DNA-binding domain superfamily/Winged helix DNA-binding domain"/>
    <property type="match status" value="1"/>
</dbReference>
<dbReference type="PRINTS" id="PR00598">
    <property type="entry name" value="HTHMARR"/>
</dbReference>
<comment type="caution">
    <text evidence="2">The sequence shown here is derived from an EMBL/GenBank/DDBJ whole genome shotgun (WGS) entry which is preliminary data.</text>
</comment>
<dbReference type="SUPFAM" id="SSF46785">
    <property type="entry name" value="Winged helix' DNA-binding domain"/>
    <property type="match status" value="1"/>
</dbReference>
<dbReference type="GO" id="GO:0006950">
    <property type="term" value="P:response to stress"/>
    <property type="evidence" value="ECO:0007669"/>
    <property type="project" value="TreeGrafter"/>
</dbReference>
<name>A0A438M3S3_9ACTN</name>
<evidence type="ECO:0000259" key="1">
    <source>
        <dbReference type="PROSITE" id="PS50995"/>
    </source>
</evidence>
<protein>
    <submittedName>
        <fullName evidence="2">DNA-binding MarR family transcriptional regulator</fullName>
    </submittedName>
</protein>
<dbReference type="RefSeq" id="WP_127932698.1">
    <property type="nucleotide sequence ID" value="NZ_SAUN01000001.1"/>
</dbReference>
<organism evidence="2 3">
    <name type="scientific">Nonomuraea polychroma</name>
    <dbReference type="NCBI Taxonomy" id="46176"/>
    <lineage>
        <taxon>Bacteria</taxon>
        <taxon>Bacillati</taxon>
        <taxon>Actinomycetota</taxon>
        <taxon>Actinomycetes</taxon>
        <taxon>Streptosporangiales</taxon>
        <taxon>Streptosporangiaceae</taxon>
        <taxon>Nonomuraea</taxon>
    </lineage>
</organism>
<dbReference type="PANTHER" id="PTHR33164">
    <property type="entry name" value="TRANSCRIPTIONAL REGULATOR, MARR FAMILY"/>
    <property type="match status" value="1"/>
</dbReference>
<accession>A0A438M3S3</accession>
<evidence type="ECO:0000313" key="3">
    <source>
        <dbReference type="Proteomes" id="UP000284824"/>
    </source>
</evidence>
<gene>
    <name evidence="2" type="ORF">EDD27_2694</name>
</gene>
<dbReference type="InterPro" id="IPR039422">
    <property type="entry name" value="MarR/SlyA-like"/>
</dbReference>
<dbReference type="InterPro" id="IPR036388">
    <property type="entry name" value="WH-like_DNA-bd_sf"/>
</dbReference>
<dbReference type="GO" id="GO:0003700">
    <property type="term" value="F:DNA-binding transcription factor activity"/>
    <property type="evidence" value="ECO:0007669"/>
    <property type="project" value="InterPro"/>
</dbReference>
<dbReference type="Proteomes" id="UP000284824">
    <property type="component" value="Unassembled WGS sequence"/>
</dbReference>
<reference evidence="2 3" key="1">
    <citation type="submission" date="2019-01" db="EMBL/GenBank/DDBJ databases">
        <title>Sequencing the genomes of 1000 actinobacteria strains.</title>
        <authorList>
            <person name="Klenk H.-P."/>
        </authorList>
    </citation>
    <scope>NUCLEOTIDE SEQUENCE [LARGE SCALE GENOMIC DNA]</scope>
    <source>
        <strain evidence="2 3">DSM 43925</strain>
    </source>
</reference>
<dbReference type="PANTHER" id="PTHR33164:SF95">
    <property type="entry name" value="TRANSCRIPTIONAL REGULATOR"/>
    <property type="match status" value="1"/>
</dbReference>
<dbReference type="OrthoDB" id="3478887at2"/>
<sequence length="154" mass="17136">MNDEDSPAFERGTGFLLARLGSLAARSWTAFLTKHDLTQAQYLVLVTVKEQGPIGQRRLAELIAMDARNIVMVLDSLSPRGLIQRRTHDSDRRRRIITLTDAGAALLDTIAAAAATEQDHFLHALTCRQRDHLNRLLRTLYDSRITASASSPES</sequence>
<dbReference type="GO" id="GO:0003677">
    <property type="term" value="F:DNA binding"/>
    <property type="evidence" value="ECO:0007669"/>
    <property type="project" value="UniProtKB-KW"/>
</dbReference>
<keyword evidence="2" id="KW-0238">DNA-binding</keyword>
<dbReference type="SMART" id="SM00347">
    <property type="entry name" value="HTH_MARR"/>
    <property type="match status" value="1"/>
</dbReference>
<proteinExistence type="predicted"/>
<dbReference type="PROSITE" id="PS50995">
    <property type="entry name" value="HTH_MARR_2"/>
    <property type="match status" value="1"/>
</dbReference>